<evidence type="ECO:0000259" key="2">
    <source>
        <dbReference type="Pfam" id="PF01926"/>
    </source>
</evidence>
<dbReference type="Pfam" id="PF01926">
    <property type="entry name" value="MMR_HSR1"/>
    <property type="match status" value="1"/>
</dbReference>
<dbReference type="GO" id="GO:0005525">
    <property type="term" value="F:GTP binding"/>
    <property type="evidence" value="ECO:0007669"/>
    <property type="project" value="InterPro"/>
</dbReference>
<feature type="region of interest" description="Disordered" evidence="1">
    <location>
        <begin position="508"/>
        <end position="527"/>
    </location>
</feature>
<keyword evidence="4" id="KW-1185">Reference proteome</keyword>
<dbReference type="Gene3D" id="3.40.50.300">
    <property type="entry name" value="P-loop containing nucleotide triphosphate hydrolases"/>
    <property type="match status" value="1"/>
</dbReference>
<gene>
    <name evidence="3" type="ORF">L210DRAFT_3646682</name>
</gene>
<feature type="domain" description="G" evidence="2">
    <location>
        <begin position="61"/>
        <end position="155"/>
    </location>
</feature>
<sequence length="527" mass="58745">MVLPPRLFWQLEYETSANISPFITTTRHQHPPNHPGSSVPDNAAVRGAQSSSSIDVDDIVIAVMGITRAGKSSFINKAAGRMEIVITNDLASQTRAVRPVRCLHPDGRRNVVLVDTPGFDDTHLSDAQTLRILAHWLKETYQNNIKLSGLLYLHRISDNRMAGTPLRHLSVFKELCGENSMKNIVLVTTMWDVEDESVGSEREGQLLSVFWKDMISLGSRTCRFQGTHESAWEIISCLDLERSGQRRAPLQVQQEMVDRGLPLHQTIAAKTLLRSLTKRLGKAKKLWATLRNRARRRTCPTEDPSLLELHTSQDRSSTIGSNSSEASWWAESTLSGCSASGRQNISSATIEVLWIDHQRVDIHNVPVLREIIGTALSIARLIQGVGGTHHAIVQVIEYSGWLLDEIAQHAMRSATVLSRDMKRALSTFQRDLINLEKAVTSISGREGSARFFLHEADLQTITVCTASIKAVYHKLDLAIDNRHAISRLDDQVTELWANPAQRQCECGMHDVPPGDAQEMSSHPLPRV</sequence>
<organism evidence="3 4">
    <name type="scientific">Boletus edulis BED1</name>
    <dbReference type="NCBI Taxonomy" id="1328754"/>
    <lineage>
        <taxon>Eukaryota</taxon>
        <taxon>Fungi</taxon>
        <taxon>Dikarya</taxon>
        <taxon>Basidiomycota</taxon>
        <taxon>Agaricomycotina</taxon>
        <taxon>Agaricomycetes</taxon>
        <taxon>Agaricomycetidae</taxon>
        <taxon>Boletales</taxon>
        <taxon>Boletineae</taxon>
        <taxon>Boletaceae</taxon>
        <taxon>Boletoideae</taxon>
        <taxon>Boletus</taxon>
    </lineage>
</organism>
<evidence type="ECO:0000313" key="4">
    <source>
        <dbReference type="Proteomes" id="UP001194468"/>
    </source>
</evidence>
<keyword evidence="3" id="KW-0378">Hydrolase</keyword>
<reference evidence="3" key="2">
    <citation type="journal article" date="2020" name="Nat. Commun.">
        <title>Large-scale genome sequencing of mycorrhizal fungi provides insights into the early evolution of symbiotic traits.</title>
        <authorList>
            <person name="Miyauchi S."/>
            <person name="Kiss E."/>
            <person name="Kuo A."/>
            <person name="Drula E."/>
            <person name="Kohler A."/>
            <person name="Sanchez-Garcia M."/>
            <person name="Morin E."/>
            <person name="Andreopoulos B."/>
            <person name="Barry K.W."/>
            <person name="Bonito G."/>
            <person name="Buee M."/>
            <person name="Carver A."/>
            <person name="Chen C."/>
            <person name="Cichocki N."/>
            <person name="Clum A."/>
            <person name="Culley D."/>
            <person name="Crous P.W."/>
            <person name="Fauchery L."/>
            <person name="Girlanda M."/>
            <person name="Hayes R.D."/>
            <person name="Keri Z."/>
            <person name="LaButti K."/>
            <person name="Lipzen A."/>
            <person name="Lombard V."/>
            <person name="Magnuson J."/>
            <person name="Maillard F."/>
            <person name="Murat C."/>
            <person name="Nolan M."/>
            <person name="Ohm R.A."/>
            <person name="Pangilinan J."/>
            <person name="Pereira M.F."/>
            <person name="Perotto S."/>
            <person name="Peter M."/>
            <person name="Pfister S."/>
            <person name="Riley R."/>
            <person name="Sitrit Y."/>
            <person name="Stielow J.B."/>
            <person name="Szollosi G."/>
            <person name="Zifcakova L."/>
            <person name="Stursova M."/>
            <person name="Spatafora J.W."/>
            <person name="Tedersoo L."/>
            <person name="Vaario L.M."/>
            <person name="Yamada A."/>
            <person name="Yan M."/>
            <person name="Wang P."/>
            <person name="Xu J."/>
            <person name="Bruns T."/>
            <person name="Baldrian P."/>
            <person name="Vilgalys R."/>
            <person name="Dunand C."/>
            <person name="Henrissat B."/>
            <person name="Grigoriev I.V."/>
            <person name="Hibbett D."/>
            <person name="Nagy L.G."/>
            <person name="Martin F.M."/>
        </authorList>
    </citation>
    <scope>NUCLEOTIDE SEQUENCE</scope>
    <source>
        <strain evidence="3">BED1</strain>
    </source>
</reference>
<proteinExistence type="predicted"/>
<dbReference type="AlphaFoldDB" id="A0AAD4GDV2"/>
<reference evidence="3" key="1">
    <citation type="submission" date="2019-10" db="EMBL/GenBank/DDBJ databases">
        <authorList>
            <consortium name="DOE Joint Genome Institute"/>
            <person name="Kuo A."/>
            <person name="Miyauchi S."/>
            <person name="Kiss E."/>
            <person name="Drula E."/>
            <person name="Kohler A."/>
            <person name="Sanchez-Garcia M."/>
            <person name="Andreopoulos B."/>
            <person name="Barry K.W."/>
            <person name="Bonito G."/>
            <person name="Buee M."/>
            <person name="Carver A."/>
            <person name="Chen C."/>
            <person name="Cichocki N."/>
            <person name="Clum A."/>
            <person name="Culley D."/>
            <person name="Crous P.W."/>
            <person name="Fauchery L."/>
            <person name="Girlanda M."/>
            <person name="Hayes R."/>
            <person name="Keri Z."/>
            <person name="LaButti K."/>
            <person name="Lipzen A."/>
            <person name="Lombard V."/>
            <person name="Magnuson J."/>
            <person name="Maillard F."/>
            <person name="Morin E."/>
            <person name="Murat C."/>
            <person name="Nolan M."/>
            <person name="Ohm R."/>
            <person name="Pangilinan J."/>
            <person name="Pereira M."/>
            <person name="Perotto S."/>
            <person name="Peter M."/>
            <person name="Riley R."/>
            <person name="Sitrit Y."/>
            <person name="Stielow B."/>
            <person name="Szollosi G."/>
            <person name="Zifcakova L."/>
            <person name="Stursova M."/>
            <person name="Spatafora J.W."/>
            <person name="Tedersoo L."/>
            <person name="Vaario L.-M."/>
            <person name="Yamada A."/>
            <person name="Yan M."/>
            <person name="Wang P."/>
            <person name="Xu J."/>
            <person name="Bruns T."/>
            <person name="Baldrian P."/>
            <person name="Vilgalys R."/>
            <person name="Henrissat B."/>
            <person name="Grigoriev I.V."/>
            <person name="Hibbett D."/>
            <person name="Nagy L.G."/>
            <person name="Martin F.M."/>
        </authorList>
    </citation>
    <scope>NUCLEOTIDE SEQUENCE</scope>
    <source>
        <strain evidence="3">BED1</strain>
    </source>
</reference>
<evidence type="ECO:0000313" key="3">
    <source>
        <dbReference type="EMBL" id="KAF8438396.1"/>
    </source>
</evidence>
<protein>
    <submittedName>
        <fullName evidence="3">P-loop containing nucleoside triphosphate hydrolase protein</fullName>
    </submittedName>
</protein>
<dbReference type="SUPFAM" id="SSF52540">
    <property type="entry name" value="P-loop containing nucleoside triphosphate hydrolases"/>
    <property type="match status" value="1"/>
</dbReference>
<dbReference type="Proteomes" id="UP001194468">
    <property type="component" value="Unassembled WGS sequence"/>
</dbReference>
<dbReference type="InterPro" id="IPR006073">
    <property type="entry name" value="GTP-bd"/>
</dbReference>
<dbReference type="CDD" id="cd00882">
    <property type="entry name" value="Ras_like_GTPase"/>
    <property type="match status" value="1"/>
</dbReference>
<comment type="caution">
    <text evidence="3">The sequence shown here is derived from an EMBL/GenBank/DDBJ whole genome shotgun (WGS) entry which is preliminary data.</text>
</comment>
<feature type="region of interest" description="Disordered" evidence="1">
    <location>
        <begin position="24"/>
        <end position="47"/>
    </location>
</feature>
<name>A0AAD4GDV2_BOLED</name>
<dbReference type="GO" id="GO:0016787">
    <property type="term" value="F:hydrolase activity"/>
    <property type="evidence" value="ECO:0007669"/>
    <property type="project" value="UniProtKB-KW"/>
</dbReference>
<dbReference type="EMBL" id="WHUW01000016">
    <property type="protein sequence ID" value="KAF8438396.1"/>
    <property type="molecule type" value="Genomic_DNA"/>
</dbReference>
<evidence type="ECO:0000256" key="1">
    <source>
        <dbReference type="SAM" id="MobiDB-lite"/>
    </source>
</evidence>
<dbReference type="InterPro" id="IPR027417">
    <property type="entry name" value="P-loop_NTPase"/>
</dbReference>
<accession>A0AAD4GDV2</accession>